<gene>
    <name evidence="2" type="ORF">TsocGM_13160</name>
</gene>
<evidence type="ECO:0000259" key="1">
    <source>
        <dbReference type="Pfam" id="PF05685"/>
    </source>
</evidence>
<protein>
    <submittedName>
        <fullName evidence="2">Uma2 family endonuclease</fullName>
    </submittedName>
</protein>
<dbReference type="InterPro" id="IPR011335">
    <property type="entry name" value="Restrct_endonuc-II-like"/>
</dbReference>
<dbReference type="AlphaFoldDB" id="A0A432MJ48"/>
<name>A0A432MJ48_9BACT</name>
<accession>A0A432MJ48</accession>
<dbReference type="SUPFAM" id="SSF52980">
    <property type="entry name" value="Restriction endonuclease-like"/>
    <property type="match status" value="1"/>
</dbReference>
<dbReference type="EMBL" id="RYZH01000023">
    <property type="protein sequence ID" value="RUL87319.1"/>
    <property type="molecule type" value="Genomic_DNA"/>
</dbReference>
<comment type="caution">
    <text evidence="2">The sequence shown here is derived from an EMBL/GenBank/DDBJ whole genome shotgun (WGS) entry which is preliminary data.</text>
</comment>
<feature type="domain" description="Putative restriction endonuclease" evidence="1">
    <location>
        <begin position="78"/>
        <end position="206"/>
    </location>
</feature>
<dbReference type="Gene3D" id="3.90.1570.10">
    <property type="entry name" value="tt1808, chain A"/>
    <property type="match status" value="1"/>
</dbReference>
<dbReference type="CDD" id="cd06260">
    <property type="entry name" value="DUF820-like"/>
    <property type="match status" value="1"/>
</dbReference>
<dbReference type="PANTHER" id="PTHR47152:SF1">
    <property type="entry name" value="SLL1186 PROTEIN"/>
    <property type="match status" value="1"/>
</dbReference>
<keyword evidence="2" id="KW-0378">Hydrolase</keyword>
<proteinExistence type="predicted"/>
<dbReference type="Pfam" id="PF05685">
    <property type="entry name" value="Uma2"/>
    <property type="match status" value="1"/>
</dbReference>
<reference evidence="2 3" key="2">
    <citation type="submission" date="2019-01" db="EMBL/GenBank/DDBJ databases">
        <title>Tautonia sociabilis, a novel thermotolerant planctomycete of Isosphaeraceae family, isolated from a 4000 m deep subterranean habitat.</title>
        <authorList>
            <person name="Kovaleva O.L."/>
            <person name="Elcheninov A.G."/>
            <person name="Van Heerden E."/>
            <person name="Toshchakov S.V."/>
            <person name="Novikov A."/>
            <person name="Bonch-Osmolovskaya E.A."/>
            <person name="Kublanov I.V."/>
        </authorList>
    </citation>
    <scope>NUCLEOTIDE SEQUENCE [LARGE SCALE GENOMIC DNA]</scope>
    <source>
        <strain evidence="2 3">GM2012</strain>
    </source>
</reference>
<keyword evidence="2" id="KW-0255">Endonuclease</keyword>
<keyword evidence="2" id="KW-0540">Nuclease</keyword>
<dbReference type="Proteomes" id="UP000280296">
    <property type="component" value="Unassembled WGS sequence"/>
</dbReference>
<dbReference type="PANTHER" id="PTHR47152">
    <property type="entry name" value="SLR2084 PROTEIN-RELATED"/>
    <property type="match status" value="1"/>
</dbReference>
<sequence length="267" mass="30376">MGRIPATATPDGLIARPSTLLAWREPRRPADRPSDPDGVVPMSVASPLRRDLSAPERSILLDGISRDTYAAILRDFEDRQTFLTYDRGRLEIISPSFRHEVYGTLIGVMIGILAEEIGLAVKTGRSTTLRKQGLEMGRQPDECFWIADEPRLRGRSDHDPEVDPPPDLAIEVEVSHRALNRLGIYAALGVPEIWRCDGRRLLIGVRQDDGSSAWVDRSPWLPMRPPEVVIEFLRRYETRSETDWRRAFREWVRAEALPRPDPPREEA</sequence>
<reference evidence="2 3" key="1">
    <citation type="submission" date="2018-12" db="EMBL/GenBank/DDBJ databases">
        <authorList>
            <person name="Toschakov S.V."/>
        </authorList>
    </citation>
    <scope>NUCLEOTIDE SEQUENCE [LARGE SCALE GENOMIC DNA]</scope>
    <source>
        <strain evidence="2 3">GM2012</strain>
    </source>
</reference>
<dbReference type="InterPro" id="IPR012296">
    <property type="entry name" value="Nuclease_put_TT1808"/>
</dbReference>
<organism evidence="2 3">
    <name type="scientific">Tautonia sociabilis</name>
    <dbReference type="NCBI Taxonomy" id="2080755"/>
    <lineage>
        <taxon>Bacteria</taxon>
        <taxon>Pseudomonadati</taxon>
        <taxon>Planctomycetota</taxon>
        <taxon>Planctomycetia</taxon>
        <taxon>Isosphaerales</taxon>
        <taxon>Isosphaeraceae</taxon>
        <taxon>Tautonia</taxon>
    </lineage>
</organism>
<evidence type="ECO:0000313" key="3">
    <source>
        <dbReference type="Proteomes" id="UP000280296"/>
    </source>
</evidence>
<evidence type="ECO:0000313" key="2">
    <source>
        <dbReference type="EMBL" id="RUL87319.1"/>
    </source>
</evidence>
<dbReference type="InterPro" id="IPR008538">
    <property type="entry name" value="Uma2"/>
</dbReference>
<keyword evidence="3" id="KW-1185">Reference proteome</keyword>
<dbReference type="GO" id="GO:0004519">
    <property type="term" value="F:endonuclease activity"/>
    <property type="evidence" value="ECO:0007669"/>
    <property type="project" value="UniProtKB-KW"/>
</dbReference>